<proteinExistence type="predicted"/>
<dbReference type="PROSITE" id="PS50088">
    <property type="entry name" value="ANK_REPEAT"/>
    <property type="match status" value="5"/>
</dbReference>
<comment type="caution">
    <text evidence="5">The sequence shown here is derived from an EMBL/GenBank/DDBJ whole genome shotgun (WGS) entry which is preliminary data.</text>
</comment>
<evidence type="ECO:0000313" key="6">
    <source>
        <dbReference type="Proteomes" id="UP000663836"/>
    </source>
</evidence>
<keyword evidence="1" id="KW-0677">Repeat</keyword>
<feature type="repeat" description="ANK" evidence="3">
    <location>
        <begin position="120"/>
        <end position="152"/>
    </location>
</feature>
<dbReference type="SUPFAM" id="SSF48403">
    <property type="entry name" value="Ankyrin repeat"/>
    <property type="match status" value="1"/>
</dbReference>
<dbReference type="InterPro" id="IPR011042">
    <property type="entry name" value="6-blade_b-propeller_TolB-like"/>
</dbReference>
<name>A0A819DWI2_9BILA</name>
<dbReference type="Proteomes" id="UP000663836">
    <property type="component" value="Unassembled WGS sequence"/>
</dbReference>
<dbReference type="InterPro" id="IPR050889">
    <property type="entry name" value="Dendritic_Spine_Reg/Scaffold"/>
</dbReference>
<evidence type="ECO:0000256" key="2">
    <source>
        <dbReference type="ARBA" id="ARBA00023043"/>
    </source>
</evidence>
<feature type="domain" description="J" evidence="4">
    <location>
        <begin position="7"/>
        <end position="75"/>
    </location>
</feature>
<dbReference type="Gene3D" id="1.25.40.20">
    <property type="entry name" value="Ankyrin repeat-containing domain"/>
    <property type="match status" value="3"/>
</dbReference>
<feature type="repeat" description="ANK" evidence="3">
    <location>
        <begin position="274"/>
        <end position="306"/>
    </location>
</feature>
<evidence type="ECO:0000259" key="4">
    <source>
        <dbReference type="PROSITE" id="PS50076"/>
    </source>
</evidence>
<dbReference type="Gene3D" id="1.10.287.110">
    <property type="entry name" value="DnaJ domain"/>
    <property type="match status" value="1"/>
</dbReference>
<dbReference type="SUPFAM" id="SSF101898">
    <property type="entry name" value="NHL repeat"/>
    <property type="match status" value="1"/>
</dbReference>
<evidence type="ECO:0000256" key="1">
    <source>
        <dbReference type="ARBA" id="ARBA00022737"/>
    </source>
</evidence>
<feature type="repeat" description="ANK" evidence="3">
    <location>
        <begin position="361"/>
        <end position="393"/>
    </location>
</feature>
<dbReference type="SMART" id="SM00248">
    <property type="entry name" value="ANK"/>
    <property type="match status" value="6"/>
</dbReference>
<feature type="repeat" description="ANK" evidence="3">
    <location>
        <begin position="396"/>
        <end position="428"/>
    </location>
</feature>
<accession>A0A819DWI2</accession>
<organism evidence="5 6">
    <name type="scientific">Rotaria sordida</name>
    <dbReference type="NCBI Taxonomy" id="392033"/>
    <lineage>
        <taxon>Eukaryota</taxon>
        <taxon>Metazoa</taxon>
        <taxon>Spiralia</taxon>
        <taxon>Gnathifera</taxon>
        <taxon>Rotifera</taxon>
        <taxon>Eurotatoria</taxon>
        <taxon>Bdelloidea</taxon>
        <taxon>Philodinida</taxon>
        <taxon>Philodinidae</taxon>
        <taxon>Rotaria</taxon>
    </lineage>
</organism>
<dbReference type="PROSITE" id="PS50076">
    <property type="entry name" value="DNAJ_2"/>
    <property type="match status" value="1"/>
</dbReference>
<dbReference type="Pfam" id="PF12796">
    <property type="entry name" value="Ank_2"/>
    <property type="match status" value="3"/>
</dbReference>
<dbReference type="InterPro" id="IPR036770">
    <property type="entry name" value="Ankyrin_rpt-contain_sf"/>
</dbReference>
<dbReference type="EMBL" id="CAJOBD010001909">
    <property type="protein sequence ID" value="CAF3840364.1"/>
    <property type="molecule type" value="Genomic_DNA"/>
</dbReference>
<dbReference type="PROSITE" id="PS50297">
    <property type="entry name" value="ANK_REP_REGION"/>
    <property type="match status" value="5"/>
</dbReference>
<gene>
    <name evidence="5" type="ORF">JBS370_LOCUS17612</name>
</gene>
<evidence type="ECO:0000313" key="5">
    <source>
        <dbReference type="EMBL" id="CAF3840364.1"/>
    </source>
</evidence>
<dbReference type="Pfam" id="PF00226">
    <property type="entry name" value="DnaJ"/>
    <property type="match status" value="1"/>
</dbReference>
<dbReference type="SUPFAM" id="SSF46565">
    <property type="entry name" value="Chaperone J-domain"/>
    <property type="match status" value="1"/>
</dbReference>
<protein>
    <recommendedName>
        <fullName evidence="4">J domain-containing protein</fullName>
    </recommendedName>
</protein>
<sequence length="1085" mass="121175">MATTSSSPYDILEEKKTANDYSLRVAYRRKILEYKEDRLRSPRTRKITAENFRLICRAYETVSDYDKRDTYLKSDKWTSNIPVSKYTIQQLAAEPELFQELKNSLQKATLKEINSKDSNTRQTPLYCAARVGNPEAVKYLTEQGAEPDIAQRTGSSALHAGSFFGHADIVRCLLECGANYTIENSSNNTAEKEAYDDAVKNTFTDLKMTPFVQMAAHQLDWLKTNFDDTKYHIDKQYYALRQTLLHCASKKGYLDCVSWLIEERSANLDIVDANLNSALHLAAYGGHDSVVEYLLNRGANPLLLNKWCTTAEDEGSFHGDKITKLFESMRTKDMFKMAASGINWWFKYYFEKRSPDAVNQDGTSLLYVACRYGRTSVVEWLLDKNANPNVKLATESGSTPLHSAVYYGHIAVVDLLLSHGADIHIENNFHTLAFDDAQNDNMRQHLEKYRANLKDKKLIDVHLYSDGAKAGNAPLAELKLSYNAKYNDLVEAMPESLRAQYPCFSIARRPLNFDDDKTTVLSAAYCARCGSSRFIELPICLTAHERKRYGNAGHVLRPNLPANNANKLLDKFKCSKLTMKMTPSNISQSFSDTNLTFTFPSNCADKDVVINVEYIMSPDVNTTNLPGCICLFQAFYGARNHLTAMPTVVLNNQPNSILYNLVPSSFYWFTYRTRNTRLISIGETLHAFIRHVDIIPSQLTLPPDLFLRATNGKLLYNRDIPVPCRCLKIRDHNEVVFPHIAYHGTDIKVIASILMDGLVMASTVVSSGYRVCPPPNHISRQAEVFGIKDFANGIFVTPSIHYCSDPAYAVTFTHDDERLIVVLECAVKNTFGRFPSTVTAYTAHEGDNLKEIEWRLTNTADIDILSVLFIPVEFVKKYTANGGAEQNGTVVIPNANSPWSVAVDDKDSVFVATYYGSVLEWKKNASGEGKVVVDQLGEPRGLSIDSFGTLYIANCGSQNTTNTQPSICGCCPSPCCQAKVTPCSTNSDCECLMMAMTGGGMCTDTAISCNDLIPCANDNKTCSAPNTVCVNNTRCTIPVCYPIDRASSQRCPPLTPGISIINTGKVFLNYNADGYYRTNLKLRDL</sequence>
<dbReference type="CDD" id="cd06257">
    <property type="entry name" value="DnaJ"/>
    <property type="match status" value="1"/>
</dbReference>
<feature type="repeat" description="ANK" evidence="3">
    <location>
        <begin position="153"/>
        <end position="185"/>
    </location>
</feature>
<dbReference type="PANTHER" id="PTHR24166">
    <property type="entry name" value="ROLLING PEBBLES, ISOFORM B"/>
    <property type="match status" value="1"/>
</dbReference>
<dbReference type="PANTHER" id="PTHR24166:SF48">
    <property type="entry name" value="PROTEIN VAPYRIN"/>
    <property type="match status" value="1"/>
</dbReference>
<dbReference type="AlphaFoldDB" id="A0A819DWI2"/>
<dbReference type="Gene3D" id="2.120.10.30">
    <property type="entry name" value="TolB, C-terminal domain"/>
    <property type="match status" value="1"/>
</dbReference>
<keyword evidence="2 3" id="KW-0040">ANK repeat</keyword>
<dbReference type="InterPro" id="IPR001623">
    <property type="entry name" value="DnaJ_domain"/>
</dbReference>
<dbReference type="InterPro" id="IPR036869">
    <property type="entry name" value="J_dom_sf"/>
</dbReference>
<reference evidence="5" key="1">
    <citation type="submission" date="2021-02" db="EMBL/GenBank/DDBJ databases">
        <authorList>
            <person name="Nowell W R."/>
        </authorList>
    </citation>
    <scope>NUCLEOTIDE SEQUENCE</scope>
</reference>
<dbReference type="InterPro" id="IPR002110">
    <property type="entry name" value="Ankyrin_rpt"/>
</dbReference>
<evidence type="ECO:0000256" key="3">
    <source>
        <dbReference type="PROSITE-ProRule" id="PRU00023"/>
    </source>
</evidence>